<dbReference type="EMBL" id="BPFH01000001">
    <property type="protein sequence ID" value="GIT93913.1"/>
    <property type="molecule type" value="Genomic_DNA"/>
</dbReference>
<organism evidence="1 2">
    <name type="scientific">Jannaschia pagri</name>
    <dbReference type="NCBI Taxonomy" id="2829797"/>
    <lineage>
        <taxon>Bacteria</taxon>
        <taxon>Pseudomonadati</taxon>
        <taxon>Pseudomonadota</taxon>
        <taxon>Alphaproteobacteria</taxon>
        <taxon>Rhodobacterales</taxon>
        <taxon>Roseobacteraceae</taxon>
        <taxon>Jannaschia</taxon>
    </lineage>
</organism>
<dbReference type="Proteomes" id="UP000786693">
    <property type="component" value="Unassembled WGS sequence"/>
</dbReference>
<comment type="caution">
    <text evidence="1">The sequence shown here is derived from an EMBL/GenBank/DDBJ whole genome shotgun (WGS) entry which is preliminary data.</text>
</comment>
<sequence>MFLQDAAQQQRQLDEMKGKDMKRFAIIAAATIAATGPALAYTGVSPSLIANAEATLSEAGINNVDMTQLSDEQIIEIYFAGQEDSAGDRNLKIEAALDGMGESRTITERRVILSEADASGLMPSGENSVVTSVQNFLDTQGFDVDASTLTDAQVAQLYFMGYSDDSNEFNRDQIETLLNM</sequence>
<evidence type="ECO:0000313" key="2">
    <source>
        <dbReference type="Proteomes" id="UP000786693"/>
    </source>
</evidence>
<keyword evidence="2" id="KW-1185">Reference proteome</keyword>
<proteinExistence type="predicted"/>
<accession>A0ABQ4NHK6</accession>
<gene>
    <name evidence="1" type="ORF">JANAI62_05360</name>
</gene>
<protein>
    <recommendedName>
        <fullName evidence="3">DUF4168 domain-containing protein</fullName>
    </recommendedName>
</protein>
<reference evidence="1 2" key="1">
    <citation type="submission" date="2021-05" db="EMBL/GenBank/DDBJ databases">
        <title>Bacteria Genome sequencing.</title>
        <authorList>
            <person name="Takabe Y."/>
            <person name="Nakajima Y."/>
            <person name="Suzuki S."/>
            <person name="Shiozaki T."/>
        </authorList>
    </citation>
    <scope>NUCLEOTIDE SEQUENCE [LARGE SCALE GENOMIC DNA]</scope>
    <source>
        <strain evidence="1 2">AI_62</strain>
    </source>
</reference>
<evidence type="ECO:0000313" key="1">
    <source>
        <dbReference type="EMBL" id="GIT93913.1"/>
    </source>
</evidence>
<evidence type="ECO:0008006" key="3">
    <source>
        <dbReference type="Google" id="ProtNLM"/>
    </source>
</evidence>
<name>A0ABQ4NHK6_9RHOB</name>